<name>K1TA88_9ZZZZ</name>
<feature type="non-terminal residue" evidence="1">
    <location>
        <position position="218"/>
    </location>
</feature>
<feature type="non-terminal residue" evidence="1">
    <location>
        <position position="1"/>
    </location>
</feature>
<dbReference type="SUPFAM" id="SSF56935">
    <property type="entry name" value="Porins"/>
    <property type="match status" value="1"/>
</dbReference>
<dbReference type="AlphaFoldDB" id="K1TA88"/>
<protein>
    <recommendedName>
        <fullName evidence="2">TonB-dependent receptor</fullName>
    </recommendedName>
</protein>
<proteinExistence type="predicted"/>
<organism evidence="1">
    <name type="scientific">human gut metagenome</name>
    <dbReference type="NCBI Taxonomy" id="408170"/>
    <lineage>
        <taxon>unclassified sequences</taxon>
        <taxon>metagenomes</taxon>
        <taxon>organismal metagenomes</taxon>
    </lineage>
</organism>
<comment type="caution">
    <text evidence="1">The sequence shown here is derived from an EMBL/GenBank/DDBJ whole genome shotgun (WGS) entry which is preliminary data.</text>
</comment>
<evidence type="ECO:0000313" key="1">
    <source>
        <dbReference type="EMBL" id="EKC56236.1"/>
    </source>
</evidence>
<accession>K1TA88</accession>
<sequence length="218" mass="25160">NVGTMKNYGFEFDLNLKAVNTKDFSYDLSFVGTTMQNKFVDFSNSEFVGQDYYDVVGTSDPYPYYNLQRIEKGQSLGNFYMWKYAGHTTDGEWLVYDKDGEIIRASQATAADRVKVGNGMPKLTISSSHNFRYKNIDLSLFFRGAFGYDIFNIHDFYYGTRNFTGNRLQKAYGKNFQISGNSNPVVCDYFLEKGDYLKLDMVTLGYTFDLSKCRFLDR</sequence>
<reference evidence="1" key="1">
    <citation type="journal article" date="2013" name="Environ. Microbiol.">
        <title>Microbiota from the distal guts of lean and obese adolescents exhibit partial functional redundancy besides clear differences in community structure.</title>
        <authorList>
            <person name="Ferrer M."/>
            <person name="Ruiz A."/>
            <person name="Lanza F."/>
            <person name="Haange S.B."/>
            <person name="Oberbach A."/>
            <person name="Till H."/>
            <person name="Bargiela R."/>
            <person name="Campoy C."/>
            <person name="Segura M.T."/>
            <person name="Richter M."/>
            <person name="von Bergen M."/>
            <person name="Seifert J."/>
            <person name="Suarez A."/>
        </authorList>
    </citation>
    <scope>NUCLEOTIDE SEQUENCE</scope>
</reference>
<evidence type="ECO:0008006" key="2">
    <source>
        <dbReference type="Google" id="ProtNLM"/>
    </source>
</evidence>
<dbReference type="EMBL" id="AJWZ01007676">
    <property type="protein sequence ID" value="EKC56236.1"/>
    <property type="molecule type" value="Genomic_DNA"/>
</dbReference>
<gene>
    <name evidence="1" type="ORF">OBE_11169</name>
</gene>